<dbReference type="Pfam" id="PF04237">
    <property type="entry name" value="YjbR"/>
    <property type="match status" value="1"/>
</dbReference>
<dbReference type="Proteomes" id="UP000191154">
    <property type="component" value="Unassembled WGS sequence"/>
</dbReference>
<evidence type="ECO:0000313" key="1">
    <source>
        <dbReference type="EMBL" id="OOM07219.1"/>
    </source>
</evidence>
<dbReference type="PANTHER" id="PTHR35145">
    <property type="entry name" value="CYTOPLASMIC PROTEIN-RELATED"/>
    <property type="match status" value="1"/>
</dbReference>
<dbReference type="InterPro" id="IPR038056">
    <property type="entry name" value="YjbR-like_sf"/>
</dbReference>
<dbReference type="InterPro" id="IPR058532">
    <property type="entry name" value="YjbR/MT2646/Rv2570-like"/>
</dbReference>
<name>A0A1S8MSP8_CLOSA</name>
<sequence>MIEREEILAYVKEKFDTEPDYPWFKYPSYAVLRHKGGGKWYGLIMNVPRIKLGLTGEGSAEILDLKCDPELNSLLRSEQGILPAYHMNKKHWITIVLNSSFNKEETYNLINLSYDLTK</sequence>
<dbReference type="RefSeq" id="WP_077866784.1">
    <property type="nucleotide sequence ID" value="NZ_LZYZ01000008.1"/>
</dbReference>
<evidence type="ECO:0008006" key="3">
    <source>
        <dbReference type="Google" id="ProtNLM"/>
    </source>
</evidence>
<dbReference type="InterPro" id="IPR007351">
    <property type="entry name" value="YjbR"/>
</dbReference>
<gene>
    <name evidence="1" type="ORF">CLOSAC_37480</name>
</gene>
<comment type="caution">
    <text evidence="1">The sequence shown here is derived from an EMBL/GenBank/DDBJ whole genome shotgun (WGS) entry which is preliminary data.</text>
</comment>
<dbReference type="EMBL" id="LZYZ01000008">
    <property type="protein sequence ID" value="OOM07219.1"/>
    <property type="molecule type" value="Genomic_DNA"/>
</dbReference>
<dbReference type="PANTHER" id="PTHR35145:SF1">
    <property type="entry name" value="CYTOPLASMIC PROTEIN"/>
    <property type="match status" value="1"/>
</dbReference>
<dbReference type="SUPFAM" id="SSF142906">
    <property type="entry name" value="YjbR-like"/>
    <property type="match status" value="1"/>
</dbReference>
<reference evidence="1 2" key="1">
    <citation type="submission" date="2016-05" db="EMBL/GenBank/DDBJ databases">
        <title>Microbial solvent formation.</title>
        <authorList>
            <person name="Poehlein A."/>
            <person name="Montoya Solano J.D."/>
            <person name="Flitsch S."/>
            <person name="Krabben P."/>
            <person name="Duerre P."/>
            <person name="Daniel R."/>
        </authorList>
    </citation>
    <scope>NUCLEOTIDE SEQUENCE [LARGE SCALE GENOMIC DNA]</scope>
    <source>
        <strain evidence="1 2">L1-8</strain>
    </source>
</reference>
<evidence type="ECO:0000313" key="2">
    <source>
        <dbReference type="Proteomes" id="UP000191154"/>
    </source>
</evidence>
<dbReference type="AlphaFoldDB" id="A0A1S8MSP8"/>
<protein>
    <recommendedName>
        <fullName evidence="3">MmcQ/YjbR family DNA-binding protein</fullName>
    </recommendedName>
</protein>
<dbReference type="Gene3D" id="3.90.1150.30">
    <property type="match status" value="1"/>
</dbReference>
<organism evidence="1 2">
    <name type="scientific">Clostridium saccharobutylicum</name>
    <dbReference type="NCBI Taxonomy" id="169679"/>
    <lineage>
        <taxon>Bacteria</taxon>
        <taxon>Bacillati</taxon>
        <taxon>Bacillota</taxon>
        <taxon>Clostridia</taxon>
        <taxon>Eubacteriales</taxon>
        <taxon>Clostridiaceae</taxon>
        <taxon>Clostridium</taxon>
    </lineage>
</organism>
<proteinExistence type="predicted"/>
<accession>A0A1S8MSP8</accession>